<organism evidence="1 2">
    <name type="scientific">Cordylochernes scorpioides</name>
    <dbReference type="NCBI Taxonomy" id="51811"/>
    <lineage>
        <taxon>Eukaryota</taxon>
        <taxon>Metazoa</taxon>
        <taxon>Ecdysozoa</taxon>
        <taxon>Arthropoda</taxon>
        <taxon>Chelicerata</taxon>
        <taxon>Arachnida</taxon>
        <taxon>Pseudoscorpiones</taxon>
        <taxon>Cheliferoidea</taxon>
        <taxon>Chernetidae</taxon>
        <taxon>Cordylochernes</taxon>
    </lineage>
</organism>
<dbReference type="EMBL" id="CP092867">
    <property type="protein sequence ID" value="UYV67914.1"/>
    <property type="molecule type" value="Genomic_DNA"/>
</dbReference>
<accession>A0ABY6KHH2</accession>
<proteinExistence type="predicted"/>
<dbReference type="Proteomes" id="UP001235939">
    <property type="component" value="Chromosome 05"/>
</dbReference>
<evidence type="ECO:0000313" key="1">
    <source>
        <dbReference type="EMBL" id="UYV67914.1"/>
    </source>
</evidence>
<sequence length="215" mass="24889">MKGCTVVVPSSLRKPTLQIIHGGHLGMDKCKIRADNQFFGQLISKCEICIRNRRAQEKEPLISHPVEDLSWKKNRWRERQIVQKGYYDRGSKEHCKMQKDDLVYLNTGRNGWMPTTIKDVADTPRSYFVESPHGEVIRRNSKDLCSPKTVQFQPEAITGPSQPDISLQPTKIECSDPEKPTEVKTRSGRLVKTPNRLTYQNVCFFVPFQILWREM</sequence>
<reference evidence="1 2" key="1">
    <citation type="submission" date="2022-01" db="EMBL/GenBank/DDBJ databases">
        <title>A chromosomal length assembly of Cordylochernes scorpioides.</title>
        <authorList>
            <person name="Zeh D."/>
            <person name="Zeh J."/>
        </authorList>
    </citation>
    <scope>NUCLEOTIDE SEQUENCE [LARGE SCALE GENOMIC DNA]</scope>
    <source>
        <strain evidence="1">IN4F17</strain>
        <tissue evidence="1">Whole Body</tissue>
    </source>
</reference>
<name>A0ABY6KHH2_9ARAC</name>
<protein>
    <submittedName>
        <fullName evidence="1">K02A2.6-like</fullName>
    </submittedName>
</protein>
<keyword evidence="2" id="KW-1185">Reference proteome</keyword>
<dbReference type="PANTHER" id="PTHR37984:SF5">
    <property type="entry name" value="PROTEIN NYNRIN-LIKE"/>
    <property type="match status" value="1"/>
</dbReference>
<dbReference type="InterPro" id="IPR050951">
    <property type="entry name" value="Retrovirus_Pol_polyprotein"/>
</dbReference>
<dbReference type="PANTHER" id="PTHR37984">
    <property type="entry name" value="PROTEIN CBG26694"/>
    <property type="match status" value="1"/>
</dbReference>
<gene>
    <name evidence="1" type="ORF">LAZ67_5002482</name>
</gene>
<evidence type="ECO:0000313" key="2">
    <source>
        <dbReference type="Proteomes" id="UP001235939"/>
    </source>
</evidence>